<sequence>MESLDQEATSNDSSQVSKVIYYIVSDISANDLSASVGKGHNQGLASGVDPDTNVQVSNNLGYVIYPEVDIYSANVICVTLQLIQFASFDGKRKHYCSFYRIDYSGVEGYQGDYEDNDYEDNVASIENC</sequence>
<evidence type="ECO:0000313" key="1">
    <source>
        <dbReference type="EMBL" id="KAA6396822.1"/>
    </source>
</evidence>
<organism evidence="1 2">
    <name type="scientific">Streblomastix strix</name>
    <dbReference type="NCBI Taxonomy" id="222440"/>
    <lineage>
        <taxon>Eukaryota</taxon>
        <taxon>Metamonada</taxon>
        <taxon>Preaxostyla</taxon>
        <taxon>Oxymonadida</taxon>
        <taxon>Streblomastigidae</taxon>
        <taxon>Streblomastix</taxon>
    </lineage>
</organism>
<evidence type="ECO:0000313" key="2">
    <source>
        <dbReference type="Proteomes" id="UP000324800"/>
    </source>
</evidence>
<name>A0A5J4WQK9_9EUKA</name>
<gene>
    <name evidence="1" type="ORF">EZS28_007652</name>
</gene>
<protein>
    <submittedName>
        <fullName evidence="1">Uncharacterized protein</fullName>
    </submittedName>
</protein>
<dbReference type="Proteomes" id="UP000324800">
    <property type="component" value="Unassembled WGS sequence"/>
</dbReference>
<comment type="caution">
    <text evidence="1">The sequence shown here is derived from an EMBL/GenBank/DDBJ whole genome shotgun (WGS) entry which is preliminary data.</text>
</comment>
<dbReference type="EMBL" id="SNRW01001332">
    <property type="protein sequence ID" value="KAA6396822.1"/>
    <property type="molecule type" value="Genomic_DNA"/>
</dbReference>
<reference evidence="1 2" key="1">
    <citation type="submission" date="2019-03" db="EMBL/GenBank/DDBJ databases">
        <title>Single cell metagenomics reveals metabolic interactions within the superorganism composed of flagellate Streblomastix strix and complex community of Bacteroidetes bacteria on its surface.</title>
        <authorList>
            <person name="Treitli S.C."/>
            <person name="Kolisko M."/>
            <person name="Husnik F."/>
            <person name="Keeling P."/>
            <person name="Hampl V."/>
        </authorList>
    </citation>
    <scope>NUCLEOTIDE SEQUENCE [LARGE SCALE GENOMIC DNA]</scope>
    <source>
        <strain evidence="1">ST1C</strain>
    </source>
</reference>
<dbReference type="AlphaFoldDB" id="A0A5J4WQK9"/>
<proteinExistence type="predicted"/>
<accession>A0A5J4WQK9</accession>